<name>A0A0T7G2V2_NEOGA</name>
<evidence type="ECO:0000313" key="2">
    <source>
        <dbReference type="Proteomes" id="UP000046176"/>
    </source>
</evidence>
<dbReference type="Proteomes" id="UP000046176">
    <property type="component" value="Unassembled WGS sequence"/>
</dbReference>
<dbReference type="EMBL" id="CCRH01000037">
    <property type="protein sequence ID" value="CDZ41589.1"/>
    <property type="molecule type" value="Genomic_DNA"/>
</dbReference>
<evidence type="ECO:0000313" key="1">
    <source>
        <dbReference type="EMBL" id="CDZ41589.1"/>
    </source>
</evidence>
<accession>A0A0T7G2V2</accession>
<gene>
    <name evidence="1" type="ORF">NGAL_HAMBI1145_59670</name>
</gene>
<protein>
    <submittedName>
        <fullName evidence="1">Uncharacterized protein</fullName>
    </submittedName>
</protein>
<dbReference type="AlphaFoldDB" id="A0A0T7G2V2"/>
<reference evidence="1 2" key="1">
    <citation type="submission" date="2014-08" db="EMBL/GenBank/DDBJ databases">
        <authorList>
            <person name="Chen Y.-H."/>
        </authorList>
    </citation>
    <scope>NUCLEOTIDE SEQUENCE [LARGE SCALE GENOMIC DNA]</scope>
</reference>
<sequence>MPLVQSATGGPLGVSLSSECKEDWSMRTSISHKPALVHYFLQVVQWINWAWVACRAFEKVAAMVEVLFM</sequence>
<organism evidence="1 2">
    <name type="scientific">Neorhizobium galegae bv. officinalis</name>
    <dbReference type="NCBI Taxonomy" id="323656"/>
    <lineage>
        <taxon>Bacteria</taxon>
        <taxon>Pseudomonadati</taxon>
        <taxon>Pseudomonadota</taxon>
        <taxon>Alphaproteobacteria</taxon>
        <taxon>Hyphomicrobiales</taxon>
        <taxon>Rhizobiaceae</taxon>
        <taxon>Rhizobium/Agrobacterium group</taxon>
        <taxon>Neorhizobium</taxon>
    </lineage>
</organism>
<proteinExistence type="predicted"/>